<dbReference type="AlphaFoldDB" id="A0A4Q7DL58"/>
<proteinExistence type="predicted"/>
<organism evidence="1 2">
    <name type="scientific">Candidatus Finniella inopinata</name>
    <dbReference type="NCBI Taxonomy" id="1696036"/>
    <lineage>
        <taxon>Bacteria</taxon>
        <taxon>Pseudomonadati</taxon>
        <taxon>Pseudomonadota</taxon>
        <taxon>Alphaproteobacteria</taxon>
        <taxon>Holosporales</taxon>
        <taxon>Candidatus Paracaedibacteraceae</taxon>
        <taxon>Candidatus Finniella</taxon>
    </lineage>
</organism>
<sequence>MIFSQGYLVELTKRFVTIDEFSPDWNPVTRCAQKSRDLAAEVGYVEVERLGGCRFFWDCQVGPK</sequence>
<keyword evidence="2" id="KW-1185">Reference proteome</keyword>
<comment type="caution">
    <text evidence="1">The sequence shown here is derived from an EMBL/GenBank/DDBJ whole genome shotgun (WGS) entry which is preliminary data.</text>
</comment>
<gene>
    <name evidence="1" type="ORF">EQU50_00385</name>
</gene>
<dbReference type="RefSeq" id="WP_130153192.1">
    <property type="nucleotide sequence ID" value="NZ_SCFB01000001.1"/>
</dbReference>
<accession>A0A4Q7DL58</accession>
<evidence type="ECO:0000313" key="2">
    <source>
        <dbReference type="Proteomes" id="UP000293550"/>
    </source>
</evidence>
<dbReference type="EMBL" id="SCFB01000001">
    <property type="protein sequence ID" value="RZI47079.1"/>
    <property type="molecule type" value="Genomic_DNA"/>
</dbReference>
<protein>
    <submittedName>
        <fullName evidence="1">Uncharacterized protein</fullName>
    </submittedName>
</protein>
<reference evidence="1 2" key="1">
    <citation type="submission" date="2018-10" db="EMBL/GenBank/DDBJ databases">
        <title>An updated phylogeny of the Alphaproteobacteria reveals that the parasitic Rickettsiales and Holosporales have independent origins.</title>
        <authorList>
            <person name="Munoz-Gomez S.A."/>
            <person name="Hess S."/>
            <person name="Burger G."/>
            <person name="Lang B.F."/>
            <person name="Susko E."/>
            <person name="Slamovits C.H."/>
            <person name="Roger A.J."/>
        </authorList>
    </citation>
    <scope>NUCLEOTIDE SEQUENCE [LARGE SCALE GENOMIC DNA]</scope>
    <source>
        <strain evidence="1">HOLO01</strain>
    </source>
</reference>
<evidence type="ECO:0000313" key="1">
    <source>
        <dbReference type="EMBL" id="RZI47079.1"/>
    </source>
</evidence>
<name>A0A4Q7DL58_9PROT</name>
<dbReference type="Proteomes" id="UP000293550">
    <property type="component" value="Unassembled WGS sequence"/>
</dbReference>